<keyword evidence="2" id="KW-0479">Metal-binding</keyword>
<evidence type="ECO:0000256" key="2">
    <source>
        <dbReference type="ARBA" id="ARBA00022723"/>
    </source>
</evidence>
<dbReference type="PANTHER" id="PTHR13096:SF8">
    <property type="entry name" value="RIBOSOMAL OXYGENASE 1"/>
    <property type="match status" value="1"/>
</dbReference>
<dbReference type="InterPro" id="IPR046799">
    <property type="entry name" value="ROXA-like_wH"/>
</dbReference>
<dbReference type="InterPro" id="IPR039994">
    <property type="entry name" value="NO66-like"/>
</dbReference>
<organism evidence="7 8">
    <name type="scientific">Janthinobacterium fluminis</name>
    <dbReference type="NCBI Taxonomy" id="2987524"/>
    <lineage>
        <taxon>Bacteria</taxon>
        <taxon>Pseudomonadati</taxon>
        <taxon>Pseudomonadota</taxon>
        <taxon>Betaproteobacteria</taxon>
        <taxon>Burkholderiales</taxon>
        <taxon>Oxalobacteraceae</taxon>
        <taxon>Janthinobacterium</taxon>
    </lineage>
</organism>
<evidence type="ECO:0000256" key="4">
    <source>
        <dbReference type="ARBA" id="ARBA00023002"/>
    </source>
</evidence>
<keyword evidence="8" id="KW-1185">Reference proteome</keyword>
<comment type="caution">
    <text evidence="7">The sequence shown here is derived from an EMBL/GenBank/DDBJ whole genome shotgun (WGS) entry which is preliminary data.</text>
</comment>
<keyword evidence="4" id="KW-0560">Oxidoreductase</keyword>
<dbReference type="RefSeq" id="WP_273669744.1">
    <property type="nucleotide sequence ID" value="NZ_JAQQXR010000001.1"/>
</dbReference>
<evidence type="ECO:0000256" key="5">
    <source>
        <dbReference type="ARBA" id="ARBA00023004"/>
    </source>
</evidence>
<evidence type="ECO:0000256" key="1">
    <source>
        <dbReference type="ARBA" id="ARBA00001954"/>
    </source>
</evidence>
<dbReference type="Proteomes" id="UP001221208">
    <property type="component" value="Unassembled WGS sequence"/>
</dbReference>
<sequence>MLKLHLADFSLEHFLEHYWQQKPVVIRQGFQHFKDLISPDELAGLACESQVESRLVYKTDGQWQAEIGPFESYERLGERDWSLIVQAVNHWSPEVAALVEPFSFIPKWRLDDVMISYATPGGGVGPHIDLYDVFICQGSGRRNWRVGDRGEHRQFAAHPALLHTDPFEAIIDVELLPGDIFYIPPGYPHDGITLEHSMSFSVGFRAKSARDMLSGLADHLIDNELGSALICDPRRPVHRQQGRIDASDFARIKAHLQAILDDDNLIADFAGCYLSKTKCLLDLQELQDPFDEAELAGLLAHDSLVRIGGLRCFYVDATLADGVCYIEGERFEFGAACRDAVIALCDNEVLPPALLKAGLQQPAFVAALTQWVNCGYWYFQD</sequence>
<dbReference type="InterPro" id="IPR003347">
    <property type="entry name" value="JmjC_dom"/>
</dbReference>
<keyword evidence="3" id="KW-0223">Dioxygenase</keyword>
<feature type="domain" description="JmjC" evidence="6">
    <location>
        <begin position="94"/>
        <end position="221"/>
    </location>
</feature>
<proteinExistence type="predicted"/>
<protein>
    <submittedName>
        <fullName evidence="7">Cupin domain-containing protein</fullName>
    </submittedName>
</protein>
<evidence type="ECO:0000256" key="3">
    <source>
        <dbReference type="ARBA" id="ARBA00022964"/>
    </source>
</evidence>
<dbReference type="EMBL" id="JAQQXR010000001">
    <property type="protein sequence ID" value="MDC8757096.1"/>
    <property type="molecule type" value="Genomic_DNA"/>
</dbReference>
<dbReference type="SUPFAM" id="SSF51197">
    <property type="entry name" value="Clavaminate synthase-like"/>
    <property type="match status" value="1"/>
</dbReference>
<dbReference type="Pfam" id="PF20514">
    <property type="entry name" value="WHD_ROXA"/>
    <property type="match status" value="1"/>
</dbReference>
<reference evidence="7 8" key="1">
    <citation type="submission" date="2022-10" db="EMBL/GenBank/DDBJ databases">
        <title>Janthinobacterium sp. hw3 Genome sequencing.</title>
        <authorList>
            <person name="Park S."/>
        </authorList>
    </citation>
    <scope>NUCLEOTIDE SEQUENCE [LARGE SCALE GENOMIC DNA]</scope>
    <source>
        <strain evidence="8">hw3</strain>
    </source>
</reference>
<accession>A0ABT5JWH9</accession>
<evidence type="ECO:0000313" key="8">
    <source>
        <dbReference type="Proteomes" id="UP001221208"/>
    </source>
</evidence>
<dbReference type="PANTHER" id="PTHR13096">
    <property type="entry name" value="MINA53 MYC INDUCED NUCLEAR ANTIGEN"/>
    <property type="match status" value="1"/>
</dbReference>
<dbReference type="Pfam" id="PF08007">
    <property type="entry name" value="JmjC_2"/>
    <property type="match status" value="1"/>
</dbReference>
<dbReference type="Gene3D" id="2.60.120.650">
    <property type="entry name" value="Cupin"/>
    <property type="match status" value="1"/>
</dbReference>
<keyword evidence="5" id="KW-0408">Iron</keyword>
<name>A0ABT5JWH9_9BURK</name>
<dbReference type="Gene3D" id="3.40.366.30">
    <property type="entry name" value="50S ribosomal protein L16 arginine hydroxylase, Chain A, Domain 2"/>
    <property type="match status" value="1"/>
</dbReference>
<comment type="cofactor">
    <cofactor evidence="1">
        <name>Fe(2+)</name>
        <dbReference type="ChEBI" id="CHEBI:29033"/>
    </cofactor>
</comment>
<dbReference type="PROSITE" id="PS51184">
    <property type="entry name" value="JMJC"/>
    <property type="match status" value="1"/>
</dbReference>
<evidence type="ECO:0000259" key="6">
    <source>
        <dbReference type="PROSITE" id="PS51184"/>
    </source>
</evidence>
<evidence type="ECO:0000313" key="7">
    <source>
        <dbReference type="EMBL" id="MDC8757096.1"/>
    </source>
</evidence>
<dbReference type="SMART" id="SM00558">
    <property type="entry name" value="JmjC"/>
    <property type="match status" value="1"/>
</dbReference>
<gene>
    <name evidence="7" type="ORF">OIK44_05760</name>
</gene>